<dbReference type="InterPro" id="IPR005594">
    <property type="entry name" value="YadA_C"/>
</dbReference>
<evidence type="ECO:0000313" key="9">
    <source>
        <dbReference type="EMBL" id="QCP54453.1"/>
    </source>
</evidence>
<evidence type="ECO:0000256" key="6">
    <source>
        <dbReference type="ARBA" id="ARBA00023136"/>
    </source>
</evidence>
<sequence>MRRGQHDAIADIAAKRQHSWGKHLLRRRDGRHARGLAAGGGRQVVQFSIGASVDNYGGFAALAIGGSARISDSTIIKMGVRTASGLHMLINVGVGYSW</sequence>
<protein>
    <recommendedName>
        <fullName evidence="8">Trimeric autotransporter adhesin YadA-like C-terminal membrane anchor domain-containing protein</fullName>
    </recommendedName>
</protein>
<keyword evidence="6" id="KW-0472">Membrane</keyword>
<keyword evidence="10" id="KW-1185">Reference proteome</keyword>
<dbReference type="GO" id="GO:0009279">
    <property type="term" value="C:cell outer membrane"/>
    <property type="evidence" value="ECO:0007669"/>
    <property type="project" value="UniProtKB-SubCell"/>
</dbReference>
<dbReference type="SUPFAM" id="SSF54523">
    <property type="entry name" value="Pili subunits"/>
    <property type="match status" value="1"/>
</dbReference>
<evidence type="ECO:0000256" key="7">
    <source>
        <dbReference type="ARBA" id="ARBA00023237"/>
    </source>
</evidence>
<evidence type="ECO:0000259" key="8">
    <source>
        <dbReference type="Pfam" id="PF03895"/>
    </source>
</evidence>
<reference evidence="9 10" key="1">
    <citation type="submission" date="2019-05" db="EMBL/GenBank/DDBJ databases">
        <title>Burkholderia sp. DHOD12, isolated from subtropical forest soil.</title>
        <authorList>
            <person name="Gao Z.-H."/>
            <person name="Qiu L.-H."/>
        </authorList>
    </citation>
    <scope>NUCLEOTIDE SEQUENCE [LARGE SCALE GENOMIC DNA]</scope>
    <source>
        <strain evidence="9 10">DHOD12</strain>
    </source>
</reference>
<evidence type="ECO:0000313" key="10">
    <source>
        <dbReference type="Proteomes" id="UP000298656"/>
    </source>
</evidence>
<dbReference type="InterPro" id="IPR045584">
    <property type="entry name" value="Pilin-like"/>
</dbReference>
<dbReference type="KEGG" id="tvl:FAZ95_36700"/>
<dbReference type="GO" id="GO:0009986">
    <property type="term" value="C:cell surface"/>
    <property type="evidence" value="ECO:0007669"/>
    <property type="project" value="UniProtKB-SubCell"/>
</dbReference>
<accession>A0A4P8J2T1</accession>
<keyword evidence="7" id="KW-0998">Cell outer membrane</keyword>
<organism evidence="9 10">
    <name type="scientific">Trinickia violacea</name>
    <dbReference type="NCBI Taxonomy" id="2571746"/>
    <lineage>
        <taxon>Bacteria</taxon>
        <taxon>Pseudomonadati</taxon>
        <taxon>Pseudomonadota</taxon>
        <taxon>Betaproteobacteria</taxon>
        <taxon>Burkholderiales</taxon>
        <taxon>Burkholderiaceae</taxon>
        <taxon>Trinickia</taxon>
    </lineage>
</organism>
<evidence type="ECO:0000256" key="4">
    <source>
        <dbReference type="ARBA" id="ARBA00022692"/>
    </source>
</evidence>
<evidence type="ECO:0000256" key="5">
    <source>
        <dbReference type="ARBA" id="ARBA00022729"/>
    </source>
</evidence>
<dbReference type="Proteomes" id="UP000298656">
    <property type="component" value="Chromosome 2"/>
</dbReference>
<dbReference type="OrthoDB" id="1632057at2"/>
<feature type="domain" description="Trimeric autotransporter adhesin YadA-like C-terminal membrane anchor" evidence="8">
    <location>
        <begin position="46"/>
        <end position="98"/>
    </location>
</feature>
<dbReference type="AlphaFoldDB" id="A0A4P8J2T1"/>
<gene>
    <name evidence="9" type="ORF">FAZ95_36700</name>
</gene>
<keyword evidence="3" id="KW-1134">Transmembrane beta strand</keyword>
<evidence type="ECO:0000256" key="2">
    <source>
        <dbReference type="ARBA" id="ARBA00004442"/>
    </source>
</evidence>
<name>A0A4P8J2T1_9BURK</name>
<dbReference type="Gene3D" id="3.30.1300.30">
    <property type="entry name" value="GSPII I/J protein-like"/>
    <property type="match status" value="1"/>
</dbReference>
<dbReference type="Pfam" id="PF03895">
    <property type="entry name" value="YadA_anchor"/>
    <property type="match status" value="1"/>
</dbReference>
<dbReference type="EMBL" id="CP040078">
    <property type="protein sequence ID" value="QCP54453.1"/>
    <property type="molecule type" value="Genomic_DNA"/>
</dbReference>
<keyword evidence="4" id="KW-0812">Transmembrane</keyword>
<evidence type="ECO:0000256" key="3">
    <source>
        <dbReference type="ARBA" id="ARBA00022452"/>
    </source>
</evidence>
<keyword evidence="5" id="KW-0732">Signal</keyword>
<proteinExistence type="predicted"/>
<comment type="subcellular location">
    <subcellularLocation>
        <location evidence="2">Cell outer membrane</location>
    </subcellularLocation>
    <subcellularLocation>
        <location evidence="1">Cell surface</location>
    </subcellularLocation>
</comment>
<evidence type="ECO:0000256" key="1">
    <source>
        <dbReference type="ARBA" id="ARBA00004241"/>
    </source>
</evidence>